<evidence type="ECO:0000313" key="1">
    <source>
        <dbReference type="EMBL" id="SDY99560.1"/>
    </source>
</evidence>
<dbReference type="AlphaFoldDB" id="A0A1H3PEQ4"/>
<gene>
    <name evidence="1" type="ORF">SAMN05660462_01476</name>
</gene>
<evidence type="ECO:0000313" key="2">
    <source>
        <dbReference type="Proteomes" id="UP000198625"/>
    </source>
</evidence>
<keyword evidence="2" id="KW-1185">Reference proteome</keyword>
<name>A0A1H3PEQ4_9FIRM</name>
<reference evidence="1 2" key="1">
    <citation type="submission" date="2016-10" db="EMBL/GenBank/DDBJ databases">
        <authorList>
            <person name="de Groot N.N."/>
        </authorList>
    </citation>
    <scope>NUCLEOTIDE SEQUENCE [LARGE SCALE GENOMIC DNA]</scope>
    <source>
        <strain evidence="1 2">DSM 21650</strain>
    </source>
</reference>
<proteinExistence type="predicted"/>
<dbReference type="EMBL" id="FNQE01000014">
    <property type="protein sequence ID" value="SDY99560.1"/>
    <property type="molecule type" value="Genomic_DNA"/>
</dbReference>
<accession>A0A1H3PEQ4</accession>
<protein>
    <submittedName>
        <fullName evidence="1">Uncharacterized protein</fullName>
    </submittedName>
</protein>
<dbReference type="Proteomes" id="UP000198625">
    <property type="component" value="Unassembled WGS sequence"/>
</dbReference>
<dbReference type="STRING" id="415015.SAMN05660462_01476"/>
<organism evidence="1 2">
    <name type="scientific">Proteiniborus ethanoligenes</name>
    <dbReference type="NCBI Taxonomy" id="415015"/>
    <lineage>
        <taxon>Bacteria</taxon>
        <taxon>Bacillati</taxon>
        <taxon>Bacillota</taxon>
        <taxon>Clostridia</taxon>
        <taxon>Eubacteriales</taxon>
        <taxon>Proteiniborus</taxon>
    </lineage>
</organism>
<sequence>MIKDFQMSYLIEMEKFHSASFEEKSKSMKELINLKEWLYKFEYYHQVADETFLGEYVSK</sequence>